<dbReference type="KEGG" id="vhr:AL538_25660"/>
<gene>
    <name evidence="1" type="ORF">AL538_25660</name>
    <name evidence="2" type="ORF">DS957_016695</name>
</gene>
<proteinExistence type="predicted"/>
<reference evidence="3" key="1">
    <citation type="submission" date="2015-12" db="EMBL/GenBank/DDBJ databases">
        <title>FDA dAtabase for Regulatory Grade micrObial Sequences (FDA-ARGOS): Supporting development and validation of Infectious Disease Dx tests.</title>
        <authorList>
            <person name="Hoffmann M."/>
            <person name="Allard M."/>
            <person name="Evans P."/>
            <person name="Brown E."/>
            <person name="Tallon L.J."/>
            <person name="Sadzewicz L."/>
            <person name="Sengamalay N."/>
            <person name="Ott S."/>
            <person name="Godinez A."/>
            <person name="Nagaraj S."/>
            <person name="Vyas G."/>
            <person name="Aluvathingal J."/>
            <person name="Nadendla S."/>
            <person name="Geyer C."/>
            <person name="Sichtig H."/>
        </authorList>
    </citation>
    <scope>NUCLEOTIDE SEQUENCE [LARGE SCALE GENOMIC DNA]</scope>
    <source>
        <strain evidence="3">ATCC 43516</strain>
    </source>
</reference>
<dbReference type="OrthoDB" id="9806511at2"/>
<evidence type="ECO:0000313" key="3">
    <source>
        <dbReference type="Proteomes" id="UP000067422"/>
    </source>
</evidence>
<evidence type="ECO:0000313" key="2">
    <source>
        <dbReference type="EMBL" id="RIW10763.1"/>
    </source>
</evidence>
<protein>
    <submittedName>
        <fullName evidence="2">DUF2218 domain-containing protein</fullName>
    </submittedName>
</protein>
<name>A0A2S0SFP4_VIBHA</name>
<dbReference type="AlphaFoldDB" id="A0A2S0SFP4"/>
<dbReference type="Pfam" id="PF09981">
    <property type="entry name" value="DUF2218"/>
    <property type="match status" value="1"/>
</dbReference>
<evidence type="ECO:0000313" key="4">
    <source>
        <dbReference type="Proteomes" id="UP000253437"/>
    </source>
</evidence>
<reference evidence="2 4" key="3">
    <citation type="submission" date="2018-08" db="EMBL/GenBank/DDBJ databases">
        <title>Vibrio harveyi strains pathogenic to white snook Centropomus viridis Lockington (1877) and potential probiotic bacteria.</title>
        <authorList>
            <person name="Soto-Rodriguez S."/>
            <person name="Gomez-Gil B."/>
            <person name="Lozano-Olvera R."/>
        </authorList>
    </citation>
    <scope>NUCLEOTIDE SEQUENCE [LARGE SCALE GENOMIC DNA]</scope>
    <source>
        <strain evidence="2 4">CAIM 1508</strain>
    </source>
</reference>
<reference evidence="1" key="2">
    <citation type="submission" date="2018-01" db="EMBL/GenBank/DDBJ databases">
        <title>FDA dAtabase for Regulatory Grade micrObial Sequences (FDA-ARGOS): Supporting development and validation of Infectious Disease Dx tests.</title>
        <authorList>
            <person name="Hoffmann M."/>
            <person name="Allard M."/>
            <person name="Evans P."/>
            <person name="Brown E."/>
            <person name="Tallon L."/>
            <person name="Sadzewicz L."/>
            <person name="Sengamalay N."/>
            <person name="Ott S."/>
            <person name="Godinez A."/>
            <person name="Nagaraj S."/>
            <person name="Vyas G."/>
            <person name="Aluvathingal J."/>
            <person name="Nadendla S."/>
            <person name="Geyer C."/>
            <person name="Sichtig H."/>
        </authorList>
    </citation>
    <scope>NUCLEOTIDE SEQUENCE</scope>
    <source>
        <strain evidence="1">FDAARGOS_107</strain>
    </source>
</reference>
<organism evidence="2 4">
    <name type="scientific">Vibrio harveyi</name>
    <name type="common">Beneckea harveyi</name>
    <dbReference type="NCBI Taxonomy" id="669"/>
    <lineage>
        <taxon>Bacteria</taxon>
        <taxon>Pseudomonadati</taxon>
        <taxon>Pseudomonadota</taxon>
        <taxon>Gammaproteobacteria</taxon>
        <taxon>Vibrionales</taxon>
        <taxon>Vibrionaceae</taxon>
        <taxon>Vibrio</taxon>
    </lineage>
</organism>
<dbReference type="InterPro" id="IPR014543">
    <property type="entry name" value="UCP028291"/>
</dbReference>
<accession>A0A2S0SFP4</accession>
<dbReference type="Gene3D" id="3.30.310.50">
    <property type="entry name" value="Alpha-D-phosphohexomutase, C-terminal domain"/>
    <property type="match status" value="1"/>
</dbReference>
<dbReference type="Proteomes" id="UP000253437">
    <property type="component" value="Unassembled WGS sequence"/>
</dbReference>
<keyword evidence="3" id="KW-1185">Reference proteome</keyword>
<dbReference type="EMBL" id="QOUW02000069">
    <property type="protein sequence ID" value="RIW10763.1"/>
    <property type="molecule type" value="Genomic_DNA"/>
</dbReference>
<dbReference type="PIRSF" id="PIRSF028291">
    <property type="entry name" value="UCP028291"/>
    <property type="match status" value="1"/>
</dbReference>
<dbReference type="RefSeq" id="WP_017818692.1">
    <property type="nucleotide sequence ID" value="NZ_AP031615.1"/>
</dbReference>
<sequence length="93" mass="10695">MIKETTKIESEHASKYLVTLCRHFARKVPATWNDEKGLVTFPVGSTEFRLEGECLLVICEAESEELLVKVKAVVASHIEMFSRRETIELTWVR</sequence>
<dbReference type="EMBL" id="CP014039">
    <property type="protein sequence ID" value="AMG01047.1"/>
    <property type="molecule type" value="Genomic_DNA"/>
</dbReference>
<dbReference type="Proteomes" id="UP000067422">
    <property type="component" value="Chromosome 2"/>
</dbReference>
<evidence type="ECO:0000313" key="1">
    <source>
        <dbReference type="EMBL" id="AMG01047.1"/>
    </source>
</evidence>